<dbReference type="InterPro" id="IPR020471">
    <property type="entry name" value="AKR"/>
</dbReference>
<dbReference type="PANTHER" id="PTHR43638">
    <property type="entry name" value="OXIDOREDUCTASE, ALDO/KETO REDUCTASE FAMILY PROTEIN"/>
    <property type="match status" value="1"/>
</dbReference>
<dbReference type="CDD" id="cd19072">
    <property type="entry name" value="AKR_AKR3F1-like"/>
    <property type="match status" value="1"/>
</dbReference>
<dbReference type="InterPro" id="IPR023210">
    <property type="entry name" value="NADP_OxRdtase_dom"/>
</dbReference>
<dbReference type="PANTHER" id="PTHR43638:SF3">
    <property type="entry name" value="ALDEHYDE REDUCTASE"/>
    <property type="match status" value="1"/>
</dbReference>
<reference evidence="2 3" key="1">
    <citation type="submission" date="2021-04" db="EMBL/GenBank/DDBJ databases">
        <title>Complete genome sequence of Stygiolobus sp. KN-1.</title>
        <authorList>
            <person name="Nakamura K."/>
            <person name="Sakai H."/>
            <person name="Kurosawa N."/>
        </authorList>
    </citation>
    <scope>NUCLEOTIDE SEQUENCE [LARGE SCALE GENOMIC DNA]</scope>
    <source>
        <strain evidence="2 3">KN-1</strain>
    </source>
</reference>
<proteinExistence type="predicted"/>
<gene>
    <name evidence="2" type="ORF">KN1_03980</name>
</gene>
<organism evidence="2 3">
    <name type="scientific">Stygiolobus caldivivus</name>
    <dbReference type="NCBI Taxonomy" id="2824673"/>
    <lineage>
        <taxon>Archaea</taxon>
        <taxon>Thermoproteota</taxon>
        <taxon>Thermoprotei</taxon>
        <taxon>Sulfolobales</taxon>
        <taxon>Sulfolobaceae</taxon>
        <taxon>Stygiolobus</taxon>
    </lineage>
</organism>
<evidence type="ECO:0000313" key="2">
    <source>
        <dbReference type="EMBL" id="BCU69101.1"/>
    </source>
</evidence>
<evidence type="ECO:0000259" key="1">
    <source>
        <dbReference type="Pfam" id="PF00248"/>
    </source>
</evidence>
<feature type="domain" description="NADP-dependent oxidoreductase" evidence="1">
    <location>
        <begin position="11"/>
        <end position="264"/>
    </location>
</feature>
<dbReference type="PROSITE" id="PS00062">
    <property type="entry name" value="ALDOKETO_REDUCTASE_2"/>
    <property type="match status" value="1"/>
</dbReference>
<dbReference type="GO" id="GO:0016491">
    <property type="term" value="F:oxidoreductase activity"/>
    <property type="evidence" value="ECO:0007669"/>
    <property type="project" value="InterPro"/>
</dbReference>
<dbReference type="PRINTS" id="PR00069">
    <property type="entry name" value="ALDKETRDTASE"/>
</dbReference>
<dbReference type="EMBL" id="AP024597">
    <property type="protein sequence ID" value="BCU69101.1"/>
    <property type="molecule type" value="Genomic_DNA"/>
</dbReference>
<dbReference type="KEGG" id="csty:KN1_03980"/>
<dbReference type="InterPro" id="IPR036812">
    <property type="entry name" value="NAD(P)_OxRdtase_dom_sf"/>
</dbReference>
<dbReference type="Proteomes" id="UP000825123">
    <property type="component" value="Chromosome"/>
</dbReference>
<dbReference type="AlphaFoldDB" id="A0A8D5U478"/>
<dbReference type="InterPro" id="IPR018170">
    <property type="entry name" value="Aldo/ket_reductase_CS"/>
</dbReference>
<keyword evidence="3" id="KW-1185">Reference proteome</keyword>
<dbReference type="Pfam" id="PF00248">
    <property type="entry name" value="Aldo_ket_red"/>
    <property type="match status" value="1"/>
</dbReference>
<dbReference type="SUPFAM" id="SSF51430">
    <property type="entry name" value="NAD(P)-linked oxidoreductase"/>
    <property type="match status" value="1"/>
</dbReference>
<name>A0A8D5U478_9CREN</name>
<evidence type="ECO:0000313" key="3">
    <source>
        <dbReference type="Proteomes" id="UP000825123"/>
    </source>
</evidence>
<accession>A0A8D5U478</accession>
<dbReference type="PIRSF" id="PIRSF000097">
    <property type="entry name" value="AKR"/>
    <property type="match status" value="1"/>
</dbReference>
<dbReference type="Gene3D" id="3.20.20.100">
    <property type="entry name" value="NADP-dependent oxidoreductase domain"/>
    <property type="match status" value="1"/>
</dbReference>
<sequence length="269" mass="30302">MKELCEKKVSEIGLGTWRMGGGFWTPDYSNDGKFIEAISYAITKGINVIDTAEMYGGGHTEELVGKAVSSFNRDDVFIITKVWSNHLKYDDVIKSAVNSAKRLNVKYIDLYLIHWPNPSVKLSETISAMEELVDKGIIRCIGVSNFDVELLKEAIATAKKYEIVADEIEYSIYNLSPERDLIPFAKKQGLEVIAYSPLGQGQIKAEDRLADIARKYGKSQAQVALAYVKKDAIPIPKSEDKKHIDEIAEVLKFDLTDDDIREIRRRFSS</sequence>
<protein>
    <submittedName>
        <fullName evidence="2">Aldo/keto reductase</fullName>
    </submittedName>
</protein>